<feature type="transmembrane region" description="Helical" evidence="1">
    <location>
        <begin position="60"/>
        <end position="78"/>
    </location>
</feature>
<keyword evidence="1" id="KW-1133">Transmembrane helix</keyword>
<proteinExistence type="predicted"/>
<reference evidence="2 3" key="1">
    <citation type="submission" date="2011-08" db="EMBL/GenBank/DDBJ databases">
        <title>The Genome Sequence of Clostridium hathewayi WAL-18680.</title>
        <authorList>
            <consortium name="The Broad Institute Genome Sequencing Platform"/>
            <person name="Earl A."/>
            <person name="Ward D."/>
            <person name="Feldgarden M."/>
            <person name="Gevers D."/>
            <person name="Finegold S.M."/>
            <person name="Summanen P.H."/>
            <person name="Molitoris D.R."/>
            <person name="Song M."/>
            <person name="Daigneault M."/>
            <person name="Allen-Vercoe E."/>
            <person name="Young S.K."/>
            <person name="Zeng Q."/>
            <person name="Gargeya S."/>
            <person name="Fitzgerald M."/>
            <person name="Haas B."/>
            <person name="Abouelleil A."/>
            <person name="Alvarado L."/>
            <person name="Arachchi H.M."/>
            <person name="Berlin A."/>
            <person name="Brown A."/>
            <person name="Chapman S.B."/>
            <person name="Chen Z."/>
            <person name="Dunbar C."/>
            <person name="Freedman E."/>
            <person name="Gearin G."/>
            <person name="Gellesch M."/>
            <person name="Goldberg J."/>
            <person name="Griggs A."/>
            <person name="Gujja S."/>
            <person name="Heiman D."/>
            <person name="Howarth C."/>
            <person name="Larson L."/>
            <person name="Lui A."/>
            <person name="MacDonald P.J.P."/>
            <person name="Montmayeur A."/>
            <person name="Murphy C."/>
            <person name="Neiman D."/>
            <person name="Pearson M."/>
            <person name="Priest M."/>
            <person name="Roberts A."/>
            <person name="Saif S."/>
            <person name="Shea T."/>
            <person name="Shenoy N."/>
            <person name="Sisk P."/>
            <person name="Stolte C."/>
            <person name="Sykes S."/>
            <person name="Wortman J."/>
            <person name="Nusbaum C."/>
            <person name="Birren B."/>
        </authorList>
    </citation>
    <scope>NUCLEOTIDE SEQUENCE [LARGE SCALE GENOMIC DNA]</scope>
    <source>
        <strain evidence="2 3">WAL-18680</strain>
    </source>
</reference>
<dbReference type="AlphaFoldDB" id="G5IKZ5"/>
<evidence type="ECO:0000313" key="2">
    <source>
        <dbReference type="EMBL" id="EHI57834.1"/>
    </source>
</evidence>
<sequence>MIVYIITPVLMFMELILLDILADTFLEKKKMGSWRNRVLGLLVLTAIMSCYVMLFEKIVILKLFFVFFASMCLSYVFLSDHIKGGIFYLCFSIFGG</sequence>
<dbReference type="Proteomes" id="UP000005384">
    <property type="component" value="Unassembled WGS sequence"/>
</dbReference>
<dbReference type="HOGENOM" id="CLU_2355889_0_0_9"/>
<protein>
    <submittedName>
        <fullName evidence="2">Uncharacterized protein</fullName>
    </submittedName>
</protein>
<dbReference type="PATRIC" id="fig|742737.3.peg.4160"/>
<gene>
    <name evidence="2" type="ORF">HMPREF9473_04173</name>
</gene>
<comment type="caution">
    <text evidence="2">The sequence shown here is derived from an EMBL/GenBank/DDBJ whole genome shotgun (WGS) entry which is preliminary data.</text>
</comment>
<keyword evidence="1" id="KW-0472">Membrane</keyword>
<evidence type="ECO:0000313" key="3">
    <source>
        <dbReference type="Proteomes" id="UP000005384"/>
    </source>
</evidence>
<feature type="transmembrane region" description="Helical" evidence="1">
    <location>
        <begin position="6"/>
        <end position="26"/>
    </location>
</feature>
<evidence type="ECO:0000256" key="1">
    <source>
        <dbReference type="SAM" id="Phobius"/>
    </source>
</evidence>
<keyword evidence="1" id="KW-0812">Transmembrane</keyword>
<dbReference type="RefSeq" id="WP_006782164.1">
    <property type="nucleotide sequence ID" value="NZ_JH379028.1"/>
</dbReference>
<keyword evidence="3" id="KW-1185">Reference proteome</keyword>
<accession>G5IKZ5</accession>
<feature type="transmembrane region" description="Helical" evidence="1">
    <location>
        <begin position="38"/>
        <end position="54"/>
    </location>
</feature>
<name>G5IKZ5_9FIRM</name>
<dbReference type="EMBL" id="ADLN01000117">
    <property type="protein sequence ID" value="EHI57834.1"/>
    <property type="molecule type" value="Genomic_DNA"/>
</dbReference>
<organism evidence="2 3">
    <name type="scientific">Hungatella hathewayi WAL-18680</name>
    <dbReference type="NCBI Taxonomy" id="742737"/>
    <lineage>
        <taxon>Bacteria</taxon>
        <taxon>Bacillati</taxon>
        <taxon>Bacillota</taxon>
        <taxon>Clostridia</taxon>
        <taxon>Lachnospirales</taxon>
        <taxon>Lachnospiraceae</taxon>
        <taxon>Hungatella</taxon>
    </lineage>
</organism>